<feature type="transmembrane region" description="Helical" evidence="1">
    <location>
        <begin position="6"/>
        <end position="32"/>
    </location>
</feature>
<feature type="transmembrane region" description="Helical" evidence="1">
    <location>
        <begin position="141"/>
        <end position="162"/>
    </location>
</feature>
<accession>A0ABY5R913</accession>
<dbReference type="EMBL" id="CP102734">
    <property type="protein sequence ID" value="UVD81806.1"/>
    <property type="molecule type" value="Genomic_DNA"/>
</dbReference>
<proteinExistence type="predicted"/>
<feature type="transmembrane region" description="Helical" evidence="1">
    <location>
        <begin position="174"/>
        <end position="197"/>
    </location>
</feature>
<reference evidence="2" key="1">
    <citation type="submission" date="2022-08" db="EMBL/GenBank/DDBJ databases">
        <title>Complete genome of Mycoplasma iguanae type strain 2327.</title>
        <authorList>
            <person name="Spergser J."/>
        </authorList>
    </citation>
    <scope>NUCLEOTIDE SEQUENCE</scope>
    <source>
        <strain evidence="2">2327</strain>
    </source>
</reference>
<evidence type="ECO:0000313" key="3">
    <source>
        <dbReference type="Proteomes" id="UP001059252"/>
    </source>
</evidence>
<keyword evidence="1" id="KW-0812">Transmembrane</keyword>
<gene>
    <name evidence="2" type="ORF">NV226_00610</name>
</gene>
<feature type="transmembrane region" description="Helical" evidence="1">
    <location>
        <begin position="107"/>
        <end position="129"/>
    </location>
</feature>
<evidence type="ECO:0000313" key="2">
    <source>
        <dbReference type="EMBL" id="UVD81806.1"/>
    </source>
</evidence>
<organism evidence="2 3">
    <name type="scientific">Mycoplasma iguanae</name>
    <dbReference type="NCBI Taxonomy" id="292461"/>
    <lineage>
        <taxon>Bacteria</taxon>
        <taxon>Bacillati</taxon>
        <taxon>Mycoplasmatota</taxon>
        <taxon>Mollicutes</taxon>
        <taxon>Mycoplasmataceae</taxon>
        <taxon>Mycoplasma</taxon>
    </lineage>
</organism>
<dbReference type="RefSeq" id="WP_258210980.1">
    <property type="nucleotide sequence ID" value="NZ_CP102734.1"/>
</dbReference>
<dbReference type="Gene3D" id="1.20.1280.290">
    <property type="match status" value="1"/>
</dbReference>
<feature type="transmembrane region" description="Helical" evidence="1">
    <location>
        <begin position="76"/>
        <end position="95"/>
    </location>
</feature>
<protein>
    <recommendedName>
        <fullName evidence="4">PQ loop repeat</fullName>
    </recommendedName>
</protein>
<feature type="transmembrane region" description="Helical" evidence="1">
    <location>
        <begin position="53"/>
        <end position="70"/>
    </location>
</feature>
<name>A0ABY5R913_9MOLU</name>
<feature type="transmembrane region" description="Helical" evidence="1">
    <location>
        <begin position="209"/>
        <end position="234"/>
    </location>
</feature>
<keyword evidence="1" id="KW-1133">Transmembrane helix</keyword>
<evidence type="ECO:0008006" key="4">
    <source>
        <dbReference type="Google" id="ProtNLM"/>
    </source>
</evidence>
<keyword evidence="3" id="KW-1185">Reference proteome</keyword>
<evidence type="ECO:0000256" key="1">
    <source>
        <dbReference type="SAM" id="Phobius"/>
    </source>
</evidence>
<keyword evidence="1" id="KW-0472">Membrane</keyword>
<sequence>MSSILIFIKILSWTGVVFLIIQALPQIISLLFTLYKKDTNTKYQTTEKEHKPYYFFVVSASLGLLYSILLKNKVDYIVVANLISFTLAGTTIFLYKIYQKRNKREIQLFGVGILSWLFLLITIAITFWINDIYFESEGSIFILAPSLLLSIFLNNVAFLFQIISVIRSKKMYTISVYVLINGLIFNTAWFFNFVLGIHYDPIIIGLPKYITWIIIVAQGAGALILLTEISIWYYQNIKYNFKKSKVAQ</sequence>
<dbReference type="Proteomes" id="UP001059252">
    <property type="component" value="Chromosome"/>
</dbReference>